<proteinExistence type="predicted"/>
<feature type="domain" description="DRBM" evidence="3">
    <location>
        <begin position="4"/>
        <end position="71"/>
    </location>
</feature>
<dbReference type="GO" id="GO:0005634">
    <property type="term" value="C:nucleus"/>
    <property type="evidence" value="ECO:0007669"/>
    <property type="project" value="TreeGrafter"/>
</dbReference>
<evidence type="ECO:0000259" key="3">
    <source>
        <dbReference type="PROSITE" id="PS50137"/>
    </source>
</evidence>
<sequence>MSKTPITILQEMMAKKQKMPTYELIVNGGGTHINTFVYKVSCDGLSATGEGRSKKDAKHEAANAMLKAIAAHRSYPQLPASPAESPVRTPLPPKIPKVQQNEPFVNAVGNLQTLCTDNNLNSPEYQLISDVGPSHAKIFTIQCRVTTFVETGIAKTKKLAKQEAAKKMVDKLSDLIPDLSQIETKQYDEESHQLAKARYPALSRLPKKISMGVKTSDYHTIFRDSLEPDVRKELISKLKTLVEDKSTTKVVTPADVLELTNKFKEVLAFVNLEMVVLDISSKENTFVVAMRVNTSPDIVQMSIAKRKLEAEFHTLIKLINSMLVFLK</sequence>
<dbReference type="Proteomes" id="UP000694925">
    <property type="component" value="Unplaced"/>
</dbReference>
<keyword evidence="1 2" id="KW-0694">RNA-binding</keyword>
<dbReference type="AlphaFoldDB" id="A0AAJ7JB38"/>
<dbReference type="PROSITE" id="PS50137">
    <property type="entry name" value="DS_RBD"/>
    <property type="match status" value="2"/>
</dbReference>
<evidence type="ECO:0000256" key="2">
    <source>
        <dbReference type="PROSITE-ProRule" id="PRU00266"/>
    </source>
</evidence>
<dbReference type="InterPro" id="IPR014720">
    <property type="entry name" value="dsRBD_dom"/>
</dbReference>
<gene>
    <name evidence="5" type="primary">LOC108629988</name>
</gene>
<dbReference type="Gene3D" id="3.30.160.20">
    <property type="match status" value="2"/>
</dbReference>
<dbReference type="GO" id="GO:0070920">
    <property type="term" value="P:regulation of regulatory ncRNA processing"/>
    <property type="evidence" value="ECO:0007669"/>
    <property type="project" value="TreeGrafter"/>
</dbReference>
<accession>A0AAJ7JB38</accession>
<protein>
    <submittedName>
        <fullName evidence="5">Interferon-inducible double-stranded RNA-dependent protein kinase activator A-like isoform X1</fullName>
    </submittedName>
</protein>
<dbReference type="Pfam" id="PF00035">
    <property type="entry name" value="dsrm"/>
    <property type="match status" value="2"/>
</dbReference>
<organism evidence="4 5">
    <name type="scientific">Ceratina calcarata</name>
    <dbReference type="NCBI Taxonomy" id="156304"/>
    <lineage>
        <taxon>Eukaryota</taxon>
        <taxon>Metazoa</taxon>
        <taxon>Ecdysozoa</taxon>
        <taxon>Arthropoda</taxon>
        <taxon>Hexapoda</taxon>
        <taxon>Insecta</taxon>
        <taxon>Pterygota</taxon>
        <taxon>Neoptera</taxon>
        <taxon>Endopterygota</taxon>
        <taxon>Hymenoptera</taxon>
        <taxon>Apocrita</taxon>
        <taxon>Aculeata</taxon>
        <taxon>Apoidea</taxon>
        <taxon>Anthophila</taxon>
        <taxon>Apidae</taxon>
        <taxon>Ceratina</taxon>
        <taxon>Zadontomerus</taxon>
    </lineage>
</organism>
<dbReference type="RefSeq" id="XP_017888514.1">
    <property type="nucleotide sequence ID" value="XM_018033025.2"/>
</dbReference>
<dbReference type="GeneID" id="108629988"/>
<dbReference type="GO" id="GO:0016442">
    <property type="term" value="C:RISC complex"/>
    <property type="evidence" value="ECO:0007669"/>
    <property type="project" value="TreeGrafter"/>
</dbReference>
<keyword evidence="4" id="KW-1185">Reference proteome</keyword>
<evidence type="ECO:0000313" key="4">
    <source>
        <dbReference type="Proteomes" id="UP000694925"/>
    </source>
</evidence>
<dbReference type="FunFam" id="3.30.160.20:FF:000007">
    <property type="entry name" value="Double-stranded RNA-binding protein Staufen homolog 1"/>
    <property type="match status" value="2"/>
</dbReference>
<dbReference type="SUPFAM" id="SSF54768">
    <property type="entry name" value="dsRNA-binding domain-like"/>
    <property type="match status" value="2"/>
</dbReference>
<dbReference type="GO" id="GO:0035197">
    <property type="term" value="F:siRNA binding"/>
    <property type="evidence" value="ECO:0007669"/>
    <property type="project" value="TreeGrafter"/>
</dbReference>
<feature type="domain" description="DRBM" evidence="3">
    <location>
        <begin position="106"/>
        <end position="174"/>
    </location>
</feature>
<reference evidence="5" key="1">
    <citation type="submission" date="2025-08" db="UniProtKB">
        <authorList>
            <consortium name="RefSeq"/>
        </authorList>
    </citation>
    <scope>IDENTIFICATION</scope>
    <source>
        <tissue evidence="5">Whole body</tissue>
    </source>
</reference>
<dbReference type="GO" id="GO:0003725">
    <property type="term" value="F:double-stranded RNA binding"/>
    <property type="evidence" value="ECO:0007669"/>
    <property type="project" value="TreeGrafter"/>
</dbReference>
<dbReference type="SMART" id="SM00358">
    <property type="entry name" value="DSRM"/>
    <property type="match status" value="2"/>
</dbReference>
<evidence type="ECO:0000256" key="1">
    <source>
        <dbReference type="ARBA" id="ARBA00022884"/>
    </source>
</evidence>
<dbReference type="PANTHER" id="PTHR46205">
    <property type="entry name" value="LOQUACIOUS, ISOFORM B"/>
    <property type="match status" value="1"/>
</dbReference>
<dbReference type="CDD" id="cd19862">
    <property type="entry name" value="DSRM_PRKRA-like_rpt1"/>
    <property type="match status" value="1"/>
</dbReference>
<dbReference type="GO" id="GO:0007281">
    <property type="term" value="P:germ cell development"/>
    <property type="evidence" value="ECO:0007669"/>
    <property type="project" value="UniProtKB-ARBA"/>
</dbReference>
<dbReference type="PANTHER" id="PTHR46205:SF3">
    <property type="entry name" value="LOQUACIOUS, ISOFORM B"/>
    <property type="match status" value="1"/>
</dbReference>
<dbReference type="InterPro" id="IPR051247">
    <property type="entry name" value="RLC_Component"/>
</dbReference>
<evidence type="ECO:0000313" key="5">
    <source>
        <dbReference type="RefSeq" id="XP_017888514.1"/>
    </source>
</evidence>
<dbReference type="GO" id="GO:0005737">
    <property type="term" value="C:cytoplasm"/>
    <property type="evidence" value="ECO:0007669"/>
    <property type="project" value="TreeGrafter"/>
</dbReference>
<name>A0AAJ7JB38_9HYME</name>
<dbReference type="GO" id="GO:0070578">
    <property type="term" value="C:RISC-loading complex"/>
    <property type="evidence" value="ECO:0007669"/>
    <property type="project" value="TreeGrafter"/>
</dbReference>
<dbReference type="GO" id="GO:0030422">
    <property type="term" value="P:siRNA processing"/>
    <property type="evidence" value="ECO:0007669"/>
    <property type="project" value="TreeGrafter"/>
</dbReference>
<dbReference type="KEGG" id="ccal:108629988"/>